<evidence type="ECO:0000256" key="1">
    <source>
        <dbReference type="ARBA" id="ARBA00004477"/>
    </source>
</evidence>
<proteinExistence type="inferred from homology"/>
<dbReference type="Pfam" id="PF06728">
    <property type="entry name" value="PIG-U"/>
    <property type="match status" value="1"/>
</dbReference>
<feature type="transmembrane region" description="Helical" evidence="9">
    <location>
        <begin position="231"/>
        <end position="259"/>
    </location>
</feature>
<comment type="pathway">
    <text evidence="2">Glycolipid biosynthesis; glycosylphosphatidylinositol-anchor biosynthesis.</text>
</comment>
<feature type="transmembrane region" description="Helical" evidence="9">
    <location>
        <begin position="279"/>
        <end position="297"/>
    </location>
</feature>
<gene>
    <name evidence="10" type="ORF">CDEB00056_LOCUS40</name>
</gene>
<keyword evidence="6" id="KW-0256">Endoplasmic reticulum</keyword>
<keyword evidence="7 9" id="KW-1133">Transmembrane helix</keyword>
<feature type="transmembrane region" description="Helical" evidence="9">
    <location>
        <begin position="350"/>
        <end position="368"/>
    </location>
</feature>
<evidence type="ECO:0000256" key="5">
    <source>
        <dbReference type="ARBA" id="ARBA00022692"/>
    </source>
</evidence>
<dbReference type="UniPathway" id="UPA00196"/>
<comment type="similarity">
    <text evidence="3">Belongs to the PIGU family.</text>
</comment>
<evidence type="ECO:0000256" key="8">
    <source>
        <dbReference type="ARBA" id="ARBA00023136"/>
    </source>
</evidence>
<evidence type="ECO:0000256" key="9">
    <source>
        <dbReference type="SAM" id="Phobius"/>
    </source>
</evidence>
<dbReference type="AlphaFoldDB" id="A0A7S3PTX3"/>
<feature type="transmembrane region" description="Helical" evidence="9">
    <location>
        <begin position="201"/>
        <end position="225"/>
    </location>
</feature>
<feature type="transmembrane region" description="Helical" evidence="9">
    <location>
        <begin position="450"/>
        <end position="470"/>
    </location>
</feature>
<keyword evidence="8 9" id="KW-0472">Membrane</keyword>
<evidence type="ECO:0000256" key="6">
    <source>
        <dbReference type="ARBA" id="ARBA00022824"/>
    </source>
</evidence>
<sequence>MISISLVLFLGTAIRGLLLLDSFTTSILSKYFQSSALQSILYDPTYTLKSLKEAIFLSSVDKNGTVTSTLQFEFGNLHPMLLAGIDKLLKMIPSDVTIPGINVDISEEVVFAIAALIIDLFTALQLYRLAKAVFRVETDRLKFEKVVEQKMPPQIYPISHSRTFLFGLRFEDDAIFEPPLFSSTNVPILCTMMYYLNPFTILTSASGFPSIQGIWVLLFVSALVSSMTGNAIFGGFCVATLCHFDINYIVFLLPVALLWRSPLEFHSAEFKKDRPTIKLFLVSFFFWFGIANAPLLLTADPSKIEGDTLGDLVPTDRLTEFVKNFQGSSEPNLGMHWYLQINLFERFREYFAVITSSFLYLFIVPLYLRLDNYPMEMIISFQLLSTVLGSSPTTQDACLSLALMTLARRSIARMGYAALICLCALPVPIILYVTFYSMWLETGNGNANFLFFQCLAYNLFLGFITIDFIAATVKRDKALRVTAKKENITIAKVDSM</sequence>
<evidence type="ECO:0008006" key="11">
    <source>
        <dbReference type="Google" id="ProtNLM"/>
    </source>
</evidence>
<accession>A0A7S3PTX3</accession>
<protein>
    <recommendedName>
        <fullName evidence="11">GPI transamidase component PIG-U</fullName>
    </recommendedName>
</protein>
<evidence type="ECO:0000313" key="10">
    <source>
        <dbReference type="EMBL" id="CAE0455199.1"/>
    </source>
</evidence>
<dbReference type="GO" id="GO:0042765">
    <property type="term" value="C:GPI-anchor transamidase complex"/>
    <property type="evidence" value="ECO:0007669"/>
    <property type="project" value="InterPro"/>
</dbReference>
<evidence type="ECO:0000256" key="4">
    <source>
        <dbReference type="ARBA" id="ARBA00022502"/>
    </source>
</evidence>
<comment type="subcellular location">
    <subcellularLocation>
        <location evidence="1">Endoplasmic reticulum membrane</location>
        <topology evidence="1">Multi-pass membrane protein</topology>
    </subcellularLocation>
</comment>
<name>A0A7S3PTX3_9STRA</name>
<feature type="transmembrane region" description="Helical" evidence="9">
    <location>
        <begin position="416"/>
        <end position="438"/>
    </location>
</feature>
<organism evidence="10">
    <name type="scientific">Chaetoceros debilis</name>
    <dbReference type="NCBI Taxonomy" id="122233"/>
    <lineage>
        <taxon>Eukaryota</taxon>
        <taxon>Sar</taxon>
        <taxon>Stramenopiles</taxon>
        <taxon>Ochrophyta</taxon>
        <taxon>Bacillariophyta</taxon>
        <taxon>Coscinodiscophyceae</taxon>
        <taxon>Chaetocerotophycidae</taxon>
        <taxon>Chaetocerotales</taxon>
        <taxon>Chaetocerotaceae</taxon>
        <taxon>Chaetoceros</taxon>
    </lineage>
</organism>
<dbReference type="InterPro" id="IPR009600">
    <property type="entry name" value="PIG-U"/>
</dbReference>
<dbReference type="GO" id="GO:0016255">
    <property type="term" value="P:attachment of GPI anchor to protein"/>
    <property type="evidence" value="ECO:0007669"/>
    <property type="project" value="InterPro"/>
</dbReference>
<evidence type="ECO:0000256" key="2">
    <source>
        <dbReference type="ARBA" id="ARBA00004687"/>
    </source>
</evidence>
<dbReference type="GO" id="GO:0006506">
    <property type="term" value="P:GPI anchor biosynthetic process"/>
    <property type="evidence" value="ECO:0007669"/>
    <property type="project" value="UniProtKB-UniPathway"/>
</dbReference>
<dbReference type="PANTHER" id="PTHR13121">
    <property type="entry name" value="GPI TRANSAMIDASE COMPONENT PIG-U"/>
    <property type="match status" value="1"/>
</dbReference>
<keyword evidence="4" id="KW-0337">GPI-anchor biosynthesis</keyword>
<feature type="transmembrane region" description="Helical" evidence="9">
    <location>
        <begin position="109"/>
        <end position="130"/>
    </location>
</feature>
<reference evidence="10" key="1">
    <citation type="submission" date="2021-01" db="EMBL/GenBank/DDBJ databases">
        <authorList>
            <person name="Corre E."/>
            <person name="Pelletier E."/>
            <person name="Niang G."/>
            <person name="Scheremetjew M."/>
            <person name="Finn R."/>
            <person name="Kale V."/>
            <person name="Holt S."/>
            <person name="Cochrane G."/>
            <person name="Meng A."/>
            <person name="Brown T."/>
            <person name="Cohen L."/>
        </authorList>
    </citation>
    <scope>NUCLEOTIDE SEQUENCE</scope>
    <source>
        <strain evidence="10">MM31A-1</strain>
    </source>
</reference>
<evidence type="ECO:0000256" key="3">
    <source>
        <dbReference type="ARBA" id="ARBA00010026"/>
    </source>
</evidence>
<evidence type="ECO:0000256" key="7">
    <source>
        <dbReference type="ARBA" id="ARBA00022989"/>
    </source>
</evidence>
<keyword evidence="5 9" id="KW-0812">Transmembrane</keyword>
<dbReference type="PANTHER" id="PTHR13121:SF0">
    <property type="entry name" value="PHOSPHATIDYLINOSITOL GLYCAN ANCHOR BIOSYNTHESIS CLASS U PROTEIN"/>
    <property type="match status" value="1"/>
</dbReference>
<dbReference type="EMBL" id="HBIO01000057">
    <property type="protein sequence ID" value="CAE0455199.1"/>
    <property type="molecule type" value="Transcribed_RNA"/>
</dbReference>